<dbReference type="InterPro" id="IPR050245">
    <property type="entry name" value="PrsA_foldase"/>
</dbReference>
<dbReference type="PROSITE" id="PS01096">
    <property type="entry name" value="PPIC_PPIASE_1"/>
    <property type="match status" value="1"/>
</dbReference>
<evidence type="ECO:0000256" key="2">
    <source>
        <dbReference type="SAM" id="SignalP"/>
    </source>
</evidence>
<dbReference type="KEGG" id="clx:CLAN_1012"/>
<keyword evidence="1 4" id="KW-0413">Isomerase</keyword>
<dbReference type="PROSITE" id="PS50198">
    <property type="entry name" value="PPIC_PPIASE_2"/>
    <property type="match status" value="1"/>
</dbReference>
<proteinExistence type="predicted"/>
<gene>
    <name evidence="4" type="primary">peb4</name>
    <name evidence="4" type="ORF">CLAN_1012</name>
</gene>
<sequence length="270" mass="29961">MKKGLFLALSLAASMSLNAAVLASVNGKDIKEEDLAPLLGAHGSDFNKIPEQMKKQLIEMAINGELILEQAKKDGIDKTKEYKDALKFSEDNVLRNVWTQNEYKKIKISNADVKAFYEKNKDTIFVSPAQVKAKHILVGTQKEAEDIIAQLKGLKGDALTSKFSELAKTKSIDRGSAANGGELGWFDESRMVPAFSKAAFGLKNGAITIKPVKSEFGYHVILKEDSKAKTTVAYDKVKNNIEEQLRAEKFRGVMQDKMDKLRQGAKIEYK</sequence>
<dbReference type="PANTHER" id="PTHR47245">
    <property type="entry name" value="PEPTIDYLPROLYL ISOMERASE"/>
    <property type="match status" value="1"/>
</dbReference>
<protein>
    <submittedName>
        <fullName evidence="4">SurA-like chaperone / peptidyl-prolyl cis-trans isomerase</fullName>
    </submittedName>
</protein>
<dbReference type="InterPro" id="IPR046357">
    <property type="entry name" value="PPIase_dom_sf"/>
</dbReference>
<dbReference type="Gene3D" id="3.10.50.40">
    <property type="match status" value="1"/>
</dbReference>
<organism evidence="4 5">
    <name type="scientific">Campylobacter lanienae NCTC 13004</name>
    <dbReference type="NCBI Taxonomy" id="1031753"/>
    <lineage>
        <taxon>Bacteria</taxon>
        <taxon>Pseudomonadati</taxon>
        <taxon>Campylobacterota</taxon>
        <taxon>Epsilonproteobacteria</taxon>
        <taxon>Campylobacterales</taxon>
        <taxon>Campylobacteraceae</taxon>
        <taxon>Campylobacter</taxon>
    </lineage>
</organism>
<dbReference type="InterPro" id="IPR023058">
    <property type="entry name" value="PPIase_PpiC_CS"/>
</dbReference>
<dbReference type="Proteomes" id="UP000202031">
    <property type="component" value="Chromosome"/>
</dbReference>
<name>A0A1X9SND4_9BACT</name>
<dbReference type="GO" id="GO:0003755">
    <property type="term" value="F:peptidyl-prolyl cis-trans isomerase activity"/>
    <property type="evidence" value="ECO:0007669"/>
    <property type="project" value="UniProtKB-KW"/>
</dbReference>
<dbReference type="Pfam" id="PF00639">
    <property type="entry name" value="Rotamase"/>
    <property type="match status" value="1"/>
</dbReference>
<dbReference type="PANTHER" id="PTHR47245:SF2">
    <property type="entry name" value="PEPTIDYL-PROLYL CIS-TRANS ISOMERASE HP_0175-RELATED"/>
    <property type="match status" value="1"/>
</dbReference>
<evidence type="ECO:0000313" key="4">
    <source>
        <dbReference type="EMBL" id="ARQ97749.1"/>
    </source>
</evidence>
<dbReference type="Gene3D" id="6.10.140.970">
    <property type="match status" value="1"/>
</dbReference>
<dbReference type="Gene3D" id="1.10.8.1040">
    <property type="match status" value="1"/>
</dbReference>
<dbReference type="GeneID" id="46921483"/>
<feature type="domain" description="PpiC" evidence="3">
    <location>
        <begin position="128"/>
        <end position="225"/>
    </location>
</feature>
<accession>A0A1X9SND4</accession>
<evidence type="ECO:0000259" key="3">
    <source>
        <dbReference type="PROSITE" id="PS50198"/>
    </source>
</evidence>
<keyword evidence="2" id="KW-0732">Signal</keyword>
<feature type="signal peptide" evidence="2">
    <location>
        <begin position="1"/>
        <end position="19"/>
    </location>
</feature>
<dbReference type="RefSeq" id="WP_100590746.1">
    <property type="nucleotide sequence ID" value="NZ_CP015578.1"/>
</dbReference>
<evidence type="ECO:0000256" key="1">
    <source>
        <dbReference type="PROSITE-ProRule" id="PRU00278"/>
    </source>
</evidence>
<dbReference type="EMBL" id="CP015578">
    <property type="protein sequence ID" value="ARQ97749.1"/>
    <property type="molecule type" value="Genomic_DNA"/>
</dbReference>
<dbReference type="SUPFAM" id="SSF54534">
    <property type="entry name" value="FKBP-like"/>
    <property type="match status" value="1"/>
</dbReference>
<dbReference type="InterPro" id="IPR000297">
    <property type="entry name" value="PPIase_PpiC"/>
</dbReference>
<reference evidence="5" key="1">
    <citation type="journal article" date="2017" name="Genome Biol. Evol.">
        <title>Comparative Genomic Analysis Identifies a Campylobacter Clade Deficient in Selenium Metabolism.</title>
        <authorList>
            <person name="Miller W.G."/>
            <person name="Yee E."/>
            <person name="Lopes B.S."/>
            <person name="Chapman M.H."/>
            <person name="Huynh S."/>
            <person name="Bono J.L."/>
            <person name="Parker C.T."/>
            <person name="Strachan N.J.C."/>
            <person name="Forbes K.J."/>
        </authorList>
    </citation>
    <scope>NUCLEOTIDE SEQUENCE [LARGE SCALE GENOMIC DNA]</scope>
    <source>
        <strain evidence="5">NCTC 13004</strain>
    </source>
</reference>
<feature type="chain" id="PRO_5012327072" evidence="2">
    <location>
        <begin position="20"/>
        <end position="270"/>
    </location>
</feature>
<evidence type="ECO:0000313" key="5">
    <source>
        <dbReference type="Proteomes" id="UP000202031"/>
    </source>
</evidence>
<reference evidence="5" key="2">
    <citation type="journal article" date="2017" name="Genome Biol. Evol.">
        <title>Comparative genomic analysis identifies a Campylobacter clade deficient in selenium metabolism.</title>
        <authorList>
            <person name="Miller W.G."/>
            <person name="Yee E."/>
            <person name="Lopes B.S."/>
            <person name="Chapman M.H."/>
            <person name="Huynh S."/>
            <person name="Bono J.L."/>
            <person name="Parker C.T."/>
            <person name="Strachan N.J.C."/>
            <person name="Forbes K.J."/>
        </authorList>
    </citation>
    <scope>NUCLEOTIDE SEQUENCE [LARGE SCALE GENOMIC DNA]</scope>
    <source>
        <strain evidence="5">NCTC 13004</strain>
    </source>
</reference>
<keyword evidence="1" id="KW-0697">Rotamase</keyword>
<dbReference type="AlphaFoldDB" id="A0A1X9SND4"/>